<dbReference type="SUPFAM" id="SSF102735">
    <property type="entry name" value="Trigger factor ribosome-binding domain"/>
    <property type="match status" value="1"/>
</dbReference>
<dbReference type="GO" id="GO:0003755">
    <property type="term" value="F:peptidyl-prolyl cis-trans isomerase activity"/>
    <property type="evidence" value="ECO:0007669"/>
    <property type="project" value="UniProtKB-UniRule"/>
</dbReference>
<dbReference type="OrthoDB" id="9767721at2"/>
<dbReference type="PIRSF" id="PIRSF003095">
    <property type="entry name" value="Trigger_factor"/>
    <property type="match status" value="1"/>
</dbReference>
<evidence type="ECO:0000313" key="15">
    <source>
        <dbReference type="EMBL" id="SOD65525.1"/>
    </source>
</evidence>
<sequence>MATIEKLENLERKLVVTVKWDDINAEFDKRLKQTAKKAKIDGFRPGHAPIKMVAQMYGASIQNEVLNDLAQAEFNKEMIAQQVRIADLLRVDAVEGQENNTETFQAAFIFEVLPEINLADLSGLNIEKSVANVNDAEIDQTIEILRKQRTRYNRVERGAQNNDRVIIDFVGKIDGELFDGGSSENYPFVLGQGQMLPEFEAGILGMKEGESKDVSVNFPEDYHGKEVAGKTAVFTITVHNVAEAELPQVDEAFAKALGIADGDVSKMREEVKKNVSREVKRRTDAQNVEAVMAALRDAHSFDLPRSLVNEEAARLAEEMKQNFAQQGLDAKDLNLPVEMFIDRAEERVKLGLILPALVEANKLQPTEEQIKNIVNEFAESYEDPQEVVAWYYADRERLQGPSNLALEANVVAFVLGKAKVTEKTLNFDEVMGAGM</sequence>
<dbReference type="GO" id="GO:0051083">
    <property type="term" value="P:'de novo' cotranslational protein folding"/>
    <property type="evidence" value="ECO:0007669"/>
    <property type="project" value="TreeGrafter"/>
</dbReference>
<dbReference type="AlphaFoldDB" id="A0A286E3N9"/>
<accession>A0A286E3N9</accession>
<dbReference type="Pfam" id="PF05698">
    <property type="entry name" value="Trigger_C"/>
    <property type="match status" value="1"/>
</dbReference>
<evidence type="ECO:0000256" key="13">
    <source>
        <dbReference type="RuleBase" id="RU003914"/>
    </source>
</evidence>
<evidence type="ECO:0000256" key="11">
    <source>
        <dbReference type="HAMAP-Rule" id="MF_00303"/>
    </source>
</evidence>
<dbReference type="InterPro" id="IPR005215">
    <property type="entry name" value="Trig_fac"/>
</dbReference>
<dbReference type="GO" id="GO:0043335">
    <property type="term" value="P:protein unfolding"/>
    <property type="evidence" value="ECO:0007669"/>
    <property type="project" value="TreeGrafter"/>
</dbReference>
<dbReference type="InterPro" id="IPR008880">
    <property type="entry name" value="Trigger_fac_C"/>
</dbReference>
<dbReference type="InterPro" id="IPR001179">
    <property type="entry name" value="PPIase_FKBP_dom"/>
</dbReference>
<dbReference type="GO" id="GO:0005737">
    <property type="term" value="C:cytoplasm"/>
    <property type="evidence" value="ECO:0007669"/>
    <property type="project" value="UniProtKB-SubCell"/>
</dbReference>
<evidence type="ECO:0000313" key="16">
    <source>
        <dbReference type="Proteomes" id="UP000219669"/>
    </source>
</evidence>
<keyword evidence="6 11" id="KW-0697">Rotamase</keyword>
<dbReference type="InterPro" id="IPR027304">
    <property type="entry name" value="Trigger_fact/SurA_dom_sf"/>
</dbReference>
<dbReference type="Proteomes" id="UP000219669">
    <property type="component" value="Unassembled WGS sequence"/>
</dbReference>
<dbReference type="NCBIfam" id="TIGR00115">
    <property type="entry name" value="tig"/>
    <property type="match status" value="1"/>
</dbReference>
<dbReference type="InterPro" id="IPR036611">
    <property type="entry name" value="Trigger_fac_ribosome-bd_sf"/>
</dbReference>
<dbReference type="GO" id="GO:0051301">
    <property type="term" value="P:cell division"/>
    <property type="evidence" value="ECO:0007669"/>
    <property type="project" value="UniProtKB-KW"/>
</dbReference>
<keyword evidence="8 11" id="KW-0413">Isomerase</keyword>
<dbReference type="EC" id="5.2.1.8" evidence="3 11"/>
<dbReference type="Gene3D" id="1.10.3120.10">
    <property type="entry name" value="Trigger factor, C-terminal domain"/>
    <property type="match status" value="1"/>
</dbReference>
<evidence type="ECO:0000259" key="14">
    <source>
        <dbReference type="PROSITE" id="PS50059"/>
    </source>
</evidence>
<evidence type="ECO:0000256" key="9">
    <source>
        <dbReference type="ARBA" id="ARBA00023306"/>
    </source>
</evidence>
<dbReference type="GO" id="GO:0044183">
    <property type="term" value="F:protein folding chaperone"/>
    <property type="evidence" value="ECO:0007669"/>
    <property type="project" value="TreeGrafter"/>
</dbReference>
<dbReference type="FunFam" id="3.10.50.40:FF:000001">
    <property type="entry name" value="Trigger factor"/>
    <property type="match status" value="1"/>
</dbReference>
<dbReference type="InterPro" id="IPR046357">
    <property type="entry name" value="PPIase_dom_sf"/>
</dbReference>
<evidence type="ECO:0000256" key="4">
    <source>
        <dbReference type="ARBA" id="ARBA00016902"/>
    </source>
</evidence>
<gene>
    <name evidence="11" type="primary">tig</name>
    <name evidence="15" type="ORF">SAMN02746062_00320</name>
</gene>
<dbReference type="Gene3D" id="3.10.50.40">
    <property type="match status" value="1"/>
</dbReference>
<evidence type="ECO:0000256" key="5">
    <source>
        <dbReference type="ARBA" id="ARBA00022618"/>
    </source>
</evidence>
<evidence type="ECO:0000256" key="3">
    <source>
        <dbReference type="ARBA" id="ARBA00013194"/>
    </source>
</evidence>
<dbReference type="InterPro" id="IPR008881">
    <property type="entry name" value="Trigger_fac_ribosome-bd_bac"/>
</dbReference>
<organism evidence="15 16">
    <name type="scientific">Alysiella filiformis DSM 16848</name>
    <dbReference type="NCBI Taxonomy" id="1120981"/>
    <lineage>
        <taxon>Bacteria</taxon>
        <taxon>Pseudomonadati</taxon>
        <taxon>Pseudomonadota</taxon>
        <taxon>Betaproteobacteria</taxon>
        <taxon>Neisseriales</taxon>
        <taxon>Neisseriaceae</taxon>
        <taxon>Alysiella</taxon>
    </lineage>
</organism>
<dbReference type="SUPFAM" id="SSF54534">
    <property type="entry name" value="FKBP-like"/>
    <property type="match status" value="1"/>
</dbReference>
<dbReference type="GO" id="GO:0015031">
    <property type="term" value="P:protein transport"/>
    <property type="evidence" value="ECO:0007669"/>
    <property type="project" value="UniProtKB-UniRule"/>
</dbReference>
<dbReference type="Pfam" id="PF05697">
    <property type="entry name" value="Trigger_N"/>
    <property type="match status" value="1"/>
</dbReference>
<dbReference type="Pfam" id="PF00254">
    <property type="entry name" value="FKBP_C"/>
    <property type="match status" value="1"/>
</dbReference>
<dbReference type="InterPro" id="IPR037041">
    <property type="entry name" value="Trigger_fac_C_sf"/>
</dbReference>
<dbReference type="PANTHER" id="PTHR30560">
    <property type="entry name" value="TRIGGER FACTOR CHAPERONE AND PEPTIDYL-PROLYL CIS/TRANS ISOMERASE"/>
    <property type="match status" value="1"/>
</dbReference>
<keyword evidence="16" id="KW-1185">Reference proteome</keyword>
<comment type="domain">
    <text evidence="11">Consists of 3 domains; the N-terminus binds the ribosome, the middle domain has PPIase activity, while the C-terminus has intrinsic chaperone activity on its own.</text>
</comment>
<evidence type="ECO:0000256" key="12">
    <source>
        <dbReference type="PROSITE-ProRule" id="PRU00277"/>
    </source>
</evidence>
<dbReference type="GO" id="GO:0043022">
    <property type="term" value="F:ribosome binding"/>
    <property type="evidence" value="ECO:0007669"/>
    <property type="project" value="TreeGrafter"/>
</dbReference>
<dbReference type="SUPFAM" id="SSF109998">
    <property type="entry name" value="Triger factor/SurA peptide-binding domain-like"/>
    <property type="match status" value="1"/>
</dbReference>
<evidence type="ECO:0000256" key="6">
    <source>
        <dbReference type="ARBA" id="ARBA00023110"/>
    </source>
</evidence>
<keyword evidence="9 11" id="KW-0131">Cell cycle</keyword>
<protein>
    <recommendedName>
        <fullName evidence="4 11">Trigger factor</fullName>
        <shortName evidence="11">TF</shortName>
        <ecNumber evidence="3 11">5.2.1.8</ecNumber>
    </recommendedName>
    <alternativeName>
        <fullName evidence="10 11">PPIase</fullName>
    </alternativeName>
</protein>
<dbReference type="Gene3D" id="3.30.70.1050">
    <property type="entry name" value="Trigger factor ribosome-binding domain"/>
    <property type="match status" value="1"/>
</dbReference>
<dbReference type="RefSeq" id="WP_097113391.1">
    <property type="nucleotide sequence ID" value="NZ_CP083931.1"/>
</dbReference>
<dbReference type="PANTHER" id="PTHR30560:SF3">
    <property type="entry name" value="TRIGGER FACTOR-LIKE PROTEIN TIG, CHLOROPLASTIC"/>
    <property type="match status" value="1"/>
</dbReference>
<dbReference type="EMBL" id="OCNF01000002">
    <property type="protein sequence ID" value="SOD65525.1"/>
    <property type="molecule type" value="Genomic_DNA"/>
</dbReference>
<comment type="function">
    <text evidence="11">Involved in protein export. Acts as a chaperone by maintaining the newly synthesized protein in an open conformation. Functions as a peptidyl-prolyl cis-trans isomerase.</text>
</comment>
<comment type="similarity">
    <text evidence="2 11 13">Belongs to the FKBP-type PPIase family. Tig subfamily.</text>
</comment>
<comment type="catalytic activity">
    <reaction evidence="1 11 12">
        <text>[protein]-peptidylproline (omega=180) = [protein]-peptidylproline (omega=0)</text>
        <dbReference type="Rhea" id="RHEA:16237"/>
        <dbReference type="Rhea" id="RHEA-COMP:10747"/>
        <dbReference type="Rhea" id="RHEA-COMP:10748"/>
        <dbReference type="ChEBI" id="CHEBI:83833"/>
        <dbReference type="ChEBI" id="CHEBI:83834"/>
        <dbReference type="EC" id="5.2.1.8"/>
    </reaction>
</comment>
<comment type="subcellular location">
    <subcellularLocation>
        <location evidence="11">Cytoplasm</location>
    </subcellularLocation>
    <text evidence="11">About half TF is bound to the ribosome near the polypeptide exit tunnel while the other half is free in the cytoplasm.</text>
</comment>
<reference evidence="15 16" key="1">
    <citation type="submission" date="2017-09" db="EMBL/GenBank/DDBJ databases">
        <authorList>
            <person name="Ehlers B."/>
            <person name="Leendertz F.H."/>
        </authorList>
    </citation>
    <scope>NUCLEOTIDE SEQUENCE [LARGE SCALE GENOMIC DNA]</scope>
    <source>
        <strain evidence="15 16">DSM 16848</strain>
    </source>
</reference>
<evidence type="ECO:0000256" key="7">
    <source>
        <dbReference type="ARBA" id="ARBA00023186"/>
    </source>
</evidence>
<keyword evidence="5 11" id="KW-0132">Cell division</keyword>
<evidence type="ECO:0000256" key="10">
    <source>
        <dbReference type="ARBA" id="ARBA00029986"/>
    </source>
</evidence>
<evidence type="ECO:0000256" key="1">
    <source>
        <dbReference type="ARBA" id="ARBA00000971"/>
    </source>
</evidence>
<feature type="domain" description="PPIase FKBP-type" evidence="14">
    <location>
        <begin position="162"/>
        <end position="250"/>
    </location>
</feature>
<keyword evidence="11" id="KW-0963">Cytoplasm</keyword>
<name>A0A286E3N9_9NEIS</name>
<dbReference type="PROSITE" id="PS50059">
    <property type="entry name" value="FKBP_PPIASE"/>
    <property type="match status" value="1"/>
</dbReference>
<dbReference type="HAMAP" id="MF_00303">
    <property type="entry name" value="Trigger_factor_Tig"/>
    <property type="match status" value="1"/>
</dbReference>
<evidence type="ECO:0000256" key="8">
    <source>
        <dbReference type="ARBA" id="ARBA00023235"/>
    </source>
</evidence>
<keyword evidence="7 11" id="KW-0143">Chaperone</keyword>
<proteinExistence type="inferred from homology"/>
<evidence type="ECO:0000256" key="2">
    <source>
        <dbReference type="ARBA" id="ARBA00005464"/>
    </source>
</evidence>